<dbReference type="Pfam" id="PF13637">
    <property type="entry name" value="Ank_4"/>
    <property type="match status" value="1"/>
</dbReference>
<dbReference type="Proteomes" id="UP000777438">
    <property type="component" value="Unassembled WGS sequence"/>
</dbReference>
<feature type="repeat" description="ANK" evidence="3">
    <location>
        <begin position="1034"/>
        <end position="1068"/>
    </location>
</feature>
<keyword evidence="1" id="KW-0677">Repeat</keyword>
<evidence type="ECO:0000256" key="2">
    <source>
        <dbReference type="ARBA" id="ARBA00023043"/>
    </source>
</evidence>
<organism evidence="6 7">
    <name type="scientific">Thelonectria olida</name>
    <dbReference type="NCBI Taxonomy" id="1576542"/>
    <lineage>
        <taxon>Eukaryota</taxon>
        <taxon>Fungi</taxon>
        <taxon>Dikarya</taxon>
        <taxon>Ascomycota</taxon>
        <taxon>Pezizomycotina</taxon>
        <taxon>Sordariomycetes</taxon>
        <taxon>Hypocreomycetidae</taxon>
        <taxon>Hypocreales</taxon>
        <taxon>Nectriaceae</taxon>
        <taxon>Thelonectria</taxon>
    </lineage>
</organism>
<feature type="repeat" description="ANK" evidence="3">
    <location>
        <begin position="1070"/>
        <end position="1102"/>
    </location>
</feature>
<dbReference type="Pfam" id="PF00023">
    <property type="entry name" value="Ank"/>
    <property type="match status" value="1"/>
</dbReference>
<dbReference type="PANTHER" id="PTHR24123:SF33">
    <property type="entry name" value="PROTEIN HOS4"/>
    <property type="match status" value="1"/>
</dbReference>
<keyword evidence="2 3" id="KW-0040">ANK repeat</keyword>
<protein>
    <submittedName>
        <fullName evidence="6">Ankyrin repeat-containing domain protein</fullName>
    </submittedName>
</protein>
<dbReference type="PROSITE" id="PS50088">
    <property type="entry name" value="ANK_REPEAT"/>
    <property type="match status" value="9"/>
</dbReference>
<feature type="repeat" description="ANK" evidence="3">
    <location>
        <begin position="1182"/>
        <end position="1214"/>
    </location>
</feature>
<dbReference type="InterPro" id="IPR036770">
    <property type="entry name" value="Ankyrin_rpt-contain_sf"/>
</dbReference>
<gene>
    <name evidence="6" type="ORF">B0T10DRAFT_515627</name>
</gene>
<dbReference type="Pfam" id="PF12796">
    <property type="entry name" value="Ank_2"/>
    <property type="match status" value="5"/>
</dbReference>
<dbReference type="PANTHER" id="PTHR24123">
    <property type="entry name" value="ANKYRIN REPEAT-CONTAINING"/>
    <property type="match status" value="1"/>
</dbReference>
<feature type="repeat" description="ANK" evidence="3">
    <location>
        <begin position="705"/>
        <end position="733"/>
    </location>
</feature>
<feature type="repeat" description="ANK" evidence="3">
    <location>
        <begin position="868"/>
        <end position="900"/>
    </location>
</feature>
<reference evidence="6 7" key="1">
    <citation type="journal article" date="2021" name="Nat. Commun.">
        <title>Genetic determinants of endophytism in the Arabidopsis root mycobiome.</title>
        <authorList>
            <person name="Mesny F."/>
            <person name="Miyauchi S."/>
            <person name="Thiergart T."/>
            <person name="Pickel B."/>
            <person name="Atanasova L."/>
            <person name="Karlsson M."/>
            <person name="Huettel B."/>
            <person name="Barry K.W."/>
            <person name="Haridas S."/>
            <person name="Chen C."/>
            <person name="Bauer D."/>
            <person name="Andreopoulos W."/>
            <person name="Pangilinan J."/>
            <person name="LaButti K."/>
            <person name="Riley R."/>
            <person name="Lipzen A."/>
            <person name="Clum A."/>
            <person name="Drula E."/>
            <person name="Henrissat B."/>
            <person name="Kohler A."/>
            <person name="Grigoriev I.V."/>
            <person name="Martin F.M."/>
            <person name="Hacquard S."/>
        </authorList>
    </citation>
    <scope>NUCLEOTIDE SEQUENCE [LARGE SCALE GENOMIC DNA]</scope>
    <source>
        <strain evidence="6 7">MPI-CAGE-CH-0241</strain>
    </source>
</reference>
<dbReference type="OrthoDB" id="194358at2759"/>
<dbReference type="InterPro" id="IPR027417">
    <property type="entry name" value="P-loop_NTPase"/>
</dbReference>
<dbReference type="Pfam" id="PF24883">
    <property type="entry name" value="NPHP3_N"/>
    <property type="match status" value="1"/>
</dbReference>
<dbReference type="SUPFAM" id="SSF48403">
    <property type="entry name" value="Ankyrin repeat"/>
    <property type="match status" value="4"/>
</dbReference>
<feature type="domain" description="Nephrocystin 3-like N-terminal" evidence="5">
    <location>
        <begin position="195"/>
        <end position="363"/>
    </location>
</feature>
<dbReference type="SUPFAM" id="SSF52540">
    <property type="entry name" value="P-loop containing nucleoside triphosphate hydrolases"/>
    <property type="match status" value="1"/>
</dbReference>
<dbReference type="InterPro" id="IPR002110">
    <property type="entry name" value="Ankyrin_rpt"/>
</dbReference>
<evidence type="ECO:0000256" key="1">
    <source>
        <dbReference type="ARBA" id="ARBA00022737"/>
    </source>
</evidence>
<evidence type="ECO:0000256" key="3">
    <source>
        <dbReference type="PROSITE-ProRule" id="PRU00023"/>
    </source>
</evidence>
<feature type="repeat" description="ANK" evidence="3">
    <location>
        <begin position="905"/>
        <end position="937"/>
    </location>
</feature>
<feature type="repeat" description="ANK" evidence="3">
    <location>
        <begin position="1280"/>
        <end position="1312"/>
    </location>
</feature>
<feature type="region of interest" description="Disordered" evidence="4">
    <location>
        <begin position="1535"/>
        <end position="1556"/>
    </location>
</feature>
<accession>A0A9P8W0A4</accession>
<sequence>MDPLSITTGIIALIDVSGRILLSCYRLREQIKGFESDIAAIIEEIQSLSDISEELKDIFEQCQEDDKLGEVQLPNKRGQLGGSALEASQSALNACVDTLNELAEQLEPLSKPRLRNKLRWPFESATINQKLDIIQKQKATLQLALSVYQTRLLQNQSCQIDHFQHQGKEDKVLRWYKTSDPERNHRLAKDKHEPNTGSWVFEDEKFQHWKETTGELLWLHGIPGAGKTVLCSTIIEHMLKYSSTSDHASGLRHQVVYFYFDFSDSSKQNLVSLLKSVIFQLGSTAQGPSTAAESLFETQKRGLNEPSLEELVDVCVAEVVRTQSTYLLIDALDESPMSERGPFFQKFLQSMLQANVSILITSRKEPDIERGLKDVASDIISLQASVVDEDVRTHVHTVIHTDPTLSSVKPALQKEILDEIVAGARGMFRWAICQLDRIKQCLTPAMIREELKVMPETLDETYDRILFSVPSAHQAFVQSALHWLAFSARPLLLEELAEAAVIKPETGQFDPESSRLLKHTMIIDLCGVLVSSVSQNARENRMKWLDAKGEVETRGIQNFTNKTEITVLSLSHYSVKEYIISTRLRSGPLSCYHTSTRLANSFLGQCCLLYIKDFNGGRVASQLDFEEYPLLEYASRSWMQHWARAGGESCDATLRQSCEGFFHPNARNSYMNWLNVWNPDNEAEDRLHSRNYGLIKMSADLFQQPLYWAAFLGDLALVELLVDQGADITAREGYFESAFGVAAFRGHLEVVEFLLGHGLSPNLQGTTFGSILQIAVAGGHLPVVRRLLEAGADVNAQGGVMWDCALTAAVSKQFTDIVTLLLENGAELNPDMQPEGSTLFRAAKAGDIQLATILLGAGADANGSSSGKELSPLYAAVQAGSLPLVRLLIRHGADVNKSGEHAEASYRHALTEAANRGHSHIVQALLQAGADPNSPDEPALDEAIGSRDMTTFRLILDAGADVNRSSNMYENCFHKAVSWREFDMARILMDKGAELGDQVLIAAVNKYKRQPWILETLLARGVNVDVFAEYSGTPTTTALHVAVMKWKGDDTPVELLLEKGAYVNAIDQRHYTTPLCLAIQDGKEKLARLLIAHGADIKRKINYSPFEMAIKWACDDGGSLEMADMLLRSGVDINIDTEAAPFWPLKSDKPDVLRYLSDKGIDLNRVLMPKDRPSGGRTHGVARCTPVQFTAERGNVEMLQLLLDLGADLDRLPGPDGTTLQYGLLSKNKEMVDFLLEKQAKVDDDSVADQSAICKAITWNMPELVPRLLDSGANVNANEQGESPLAVAYIDGHQDLVELLRKHGARFSKHDAQVAIDAIEKEELIDLKWLLEHGLDPNAKNYSRSAIESAMCKTDTAAIELLIEKGANLSGEECQYALIKACKTGHIEMATVVLNSGQDFDLDQALREAVYSPNNTAMMKMLVERGADIAACEGQCFDNAARSGCQNVLTYLLQQPMTLSQRHEYLGRALQAAASDTNLNLCKWLLDVQGADINHHGLPCGSPLQAVIASLRYRNNNQLVLFKMLLAYGADVNPPLTEKPKRPPPRRKIPGFKTDESTSIASPLTLAIGGSMWRGGLQAVVPQLLSLGADVNGLGGSHHTPLQAAALRQPSILAELLDRGADVNAVGGIFGTALHAAAWNKDIESAKLLLARGADISISAGKYGSVMQAAAKGNRFDRQNGRRTVEMMDLLLQNGADIHARDGKYGSAVQLAAVSGNVAALDWLAAHGADIRVKGGRRGNAYRAALKNLHSNKSVEWPAVSWLEQHYGRDGWD</sequence>
<feature type="repeat" description="ANK" evidence="3">
    <location>
        <begin position="767"/>
        <end position="799"/>
    </location>
</feature>
<dbReference type="PROSITE" id="PS50297">
    <property type="entry name" value="ANK_REP_REGION"/>
    <property type="match status" value="8"/>
</dbReference>
<comment type="caution">
    <text evidence="6">The sequence shown here is derived from an EMBL/GenBank/DDBJ whole genome shotgun (WGS) entry which is preliminary data.</text>
</comment>
<dbReference type="InterPro" id="IPR056884">
    <property type="entry name" value="NPHP3-like_N"/>
</dbReference>
<evidence type="ECO:0000256" key="4">
    <source>
        <dbReference type="SAM" id="MobiDB-lite"/>
    </source>
</evidence>
<evidence type="ECO:0000259" key="5">
    <source>
        <dbReference type="Pfam" id="PF24883"/>
    </source>
</evidence>
<dbReference type="SMART" id="SM00248">
    <property type="entry name" value="ANK"/>
    <property type="match status" value="26"/>
</dbReference>
<dbReference type="EMBL" id="JAGPYM010000015">
    <property type="protein sequence ID" value="KAH6886789.1"/>
    <property type="molecule type" value="Genomic_DNA"/>
</dbReference>
<feature type="repeat" description="ANK" evidence="3">
    <location>
        <begin position="1632"/>
        <end position="1661"/>
    </location>
</feature>
<keyword evidence="7" id="KW-1185">Reference proteome</keyword>
<evidence type="ECO:0000313" key="6">
    <source>
        <dbReference type="EMBL" id="KAH6886789.1"/>
    </source>
</evidence>
<proteinExistence type="predicted"/>
<dbReference type="Gene3D" id="3.40.50.300">
    <property type="entry name" value="P-loop containing nucleotide triphosphate hydrolases"/>
    <property type="match status" value="1"/>
</dbReference>
<dbReference type="Gene3D" id="1.25.40.20">
    <property type="entry name" value="Ankyrin repeat-containing domain"/>
    <property type="match status" value="6"/>
</dbReference>
<name>A0A9P8W0A4_9HYPO</name>
<evidence type="ECO:0000313" key="7">
    <source>
        <dbReference type="Proteomes" id="UP000777438"/>
    </source>
</evidence>
<dbReference type="InterPro" id="IPR051165">
    <property type="entry name" value="Multifunctional_ANK_Repeat"/>
</dbReference>